<evidence type="ECO:0000313" key="4">
    <source>
        <dbReference type="Proteomes" id="UP000220914"/>
    </source>
</evidence>
<dbReference type="NCBIfam" id="TIGR03889">
    <property type="entry name" value="nitrile_acc"/>
    <property type="match status" value="1"/>
</dbReference>
<feature type="domain" description="Nitrile hydratase beta subunit-like N-terminal" evidence="1">
    <location>
        <begin position="22"/>
        <end position="99"/>
    </location>
</feature>
<keyword evidence="4" id="KW-1185">Reference proteome</keyword>
<reference evidence="2" key="3">
    <citation type="submission" date="2020-02" db="EMBL/GenBank/DDBJ databases">
        <authorList>
            <person name="Matsumoto Y."/>
            <person name="Motooka D."/>
            <person name="Nakamura S."/>
        </authorList>
    </citation>
    <scope>NUCLEOTIDE SEQUENCE</scope>
    <source>
        <strain evidence="2">JCM 6377</strain>
    </source>
</reference>
<accession>A0A2A7MND5</accession>
<protein>
    <submittedName>
        <fullName evidence="3">Nitrile hydratase accessory protein</fullName>
    </submittedName>
</protein>
<dbReference type="EMBL" id="PDCP01000150">
    <property type="protein sequence ID" value="PEG33089.1"/>
    <property type="molecule type" value="Genomic_DNA"/>
</dbReference>
<gene>
    <name evidence="3" type="ORF">CQY20_32670</name>
    <name evidence="2" type="ORF">MAGR_56440</name>
</gene>
<evidence type="ECO:0000259" key="1">
    <source>
        <dbReference type="Pfam" id="PF21006"/>
    </source>
</evidence>
<evidence type="ECO:0000313" key="2">
    <source>
        <dbReference type="EMBL" id="GFG54203.1"/>
    </source>
</evidence>
<reference evidence="2 5" key="2">
    <citation type="journal article" date="2019" name="Emerg. Microbes Infect.">
        <title>Comprehensive subspecies identification of 175 nontuberculous mycobacteria species based on 7547 genomic profiles.</title>
        <authorList>
            <person name="Matsumoto Y."/>
            <person name="Kinjo T."/>
            <person name="Motooka D."/>
            <person name="Nabeya D."/>
            <person name="Jung N."/>
            <person name="Uechi K."/>
            <person name="Horii T."/>
            <person name="Iida T."/>
            <person name="Fujita J."/>
            <person name="Nakamura S."/>
        </authorList>
    </citation>
    <scope>NUCLEOTIDE SEQUENCE [LARGE SCALE GENOMIC DNA]</scope>
    <source>
        <strain evidence="2 5">JCM 6377</strain>
    </source>
</reference>
<dbReference type="InterPro" id="IPR023808">
    <property type="entry name" value="Nitrile_Hydratase_acc_put"/>
</dbReference>
<dbReference type="OrthoDB" id="9811616at2"/>
<evidence type="ECO:0000313" key="3">
    <source>
        <dbReference type="EMBL" id="PEG33089.1"/>
    </source>
</evidence>
<dbReference type="InterPro" id="IPR042262">
    <property type="entry name" value="CN_hydtase_beta_C"/>
</dbReference>
<dbReference type="InterPro" id="IPR049054">
    <property type="entry name" value="CN_hydtase_beta-like_N"/>
</dbReference>
<dbReference type="Proteomes" id="UP000220914">
    <property type="component" value="Unassembled WGS sequence"/>
</dbReference>
<dbReference type="Gene3D" id="1.10.472.20">
    <property type="entry name" value="Nitrile hydratase, beta subunit"/>
    <property type="match status" value="1"/>
</dbReference>
<dbReference type="InterPro" id="IPR008990">
    <property type="entry name" value="Elect_transpt_acc-like_dom_sf"/>
</dbReference>
<dbReference type="Pfam" id="PF21006">
    <property type="entry name" value="NHase_beta_N"/>
    <property type="match status" value="1"/>
</dbReference>
<dbReference type="SUPFAM" id="SSF50090">
    <property type="entry name" value="Electron transport accessory proteins"/>
    <property type="match status" value="1"/>
</dbReference>
<name>A0A2A7MND5_MYCAG</name>
<dbReference type="Proteomes" id="UP000465302">
    <property type="component" value="Unassembled WGS sequence"/>
</dbReference>
<organism evidence="3 4">
    <name type="scientific">Mycolicibacterium agri</name>
    <name type="common">Mycobacterium agri</name>
    <dbReference type="NCBI Taxonomy" id="36811"/>
    <lineage>
        <taxon>Bacteria</taxon>
        <taxon>Bacillati</taxon>
        <taxon>Actinomycetota</taxon>
        <taxon>Actinomycetes</taxon>
        <taxon>Mycobacteriales</taxon>
        <taxon>Mycobacteriaceae</taxon>
        <taxon>Mycolicibacterium</taxon>
    </lineage>
</organism>
<dbReference type="AlphaFoldDB" id="A0A2A7MND5"/>
<evidence type="ECO:0000313" key="5">
    <source>
        <dbReference type="Proteomes" id="UP000465302"/>
    </source>
</evidence>
<proteinExistence type="predicted"/>
<sequence>MTRNSMDELLPTKAQIAPPRDNGELVFSEPWEATVFGVAVALSDQKSYDWEFFRARLINSIAASDGCEAYYESWSKALEASVVDSGLLSKEEIAERMSSLGHTG</sequence>
<dbReference type="EMBL" id="BLKS01000001">
    <property type="protein sequence ID" value="GFG54203.1"/>
    <property type="molecule type" value="Genomic_DNA"/>
</dbReference>
<comment type="caution">
    <text evidence="3">The sequence shown here is derived from an EMBL/GenBank/DDBJ whole genome shotgun (WGS) entry which is preliminary data.</text>
</comment>
<reference evidence="3 4" key="1">
    <citation type="submission" date="2017-10" db="EMBL/GenBank/DDBJ databases">
        <title>The new phylogeny of genus Mycobacterium.</title>
        <authorList>
            <person name="Tortoli E."/>
            <person name="Trovato A."/>
            <person name="Cirillo D.M."/>
        </authorList>
    </citation>
    <scope>NUCLEOTIDE SEQUENCE [LARGE SCALE GENOMIC DNA]</scope>
    <source>
        <strain evidence="3 4">CCUG37673</strain>
    </source>
</reference>